<reference evidence="2" key="1">
    <citation type="submission" date="2009-09" db="EMBL/GenBank/DDBJ databases">
        <authorList>
            <person name="Weinstock G."/>
            <person name="Sodergren E."/>
            <person name="Clifton S."/>
            <person name="Fulton L."/>
            <person name="Fulton B."/>
            <person name="Courtney L."/>
            <person name="Fronick C."/>
            <person name="Harrison M."/>
            <person name="Strong C."/>
            <person name="Farmer C."/>
            <person name="Delahaunty K."/>
            <person name="Markovic C."/>
            <person name="Hall O."/>
            <person name="Minx P."/>
            <person name="Tomlinson C."/>
            <person name="Mitreva M."/>
            <person name="Nelson J."/>
            <person name="Hou S."/>
            <person name="Wollam A."/>
            <person name="Pepin K.H."/>
            <person name="Johnson M."/>
            <person name="Bhonagiri V."/>
            <person name="Nash W.E."/>
            <person name="Warren W."/>
            <person name="Chinwalla A."/>
            <person name="Mardis E.R."/>
            <person name="Wilson R.K."/>
        </authorList>
    </citation>
    <scope>NUCLEOTIDE SEQUENCE [LARGE SCALE GENOMIC DNA]</scope>
    <source>
        <strain evidence="2">DSM 15470</strain>
    </source>
</reference>
<dbReference type="EMBL" id="ACIM02000001">
    <property type="protein sequence ID" value="EEW97913.1"/>
    <property type="molecule type" value="Genomic_DNA"/>
</dbReference>
<keyword evidence="3" id="KW-1185">Reference proteome</keyword>
<organism evidence="2 3">
    <name type="scientific">Dialister invisus DSM 15470</name>
    <dbReference type="NCBI Taxonomy" id="592028"/>
    <lineage>
        <taxon>Bacteria</taxon>
        <taxon>Bacillati</taxon>
        <taxon>Bacillota</taxon>
        <taxon>Negativicutes</taxon>
        <taxon>Veillonellales</taxon>
        <taxon>Veillonellaceae</taxon>
        <taxon>Dialister</taxon>
    </lineage>
</organism>
<protein>
    <submittedName>
        <fullName evidence="2">Uncharacterized protein</fullName>
    </submittedName>
</protein>
<dbReference type="Proteomes" id="UP000004736">
    <property type="component" value="Unassembled WGS sequence"/>
</dbReference>
<keyword evidence="1" id="KW-0472">Membrane</keyword>
<proteinExistence type="predicted"/>
<keyword evidence="1" id="KW-1133">Transmembrane helix</keyword>
<comment type="caution">
    <text evidence="2">The sequence shown here is derived from an EMBL/GenBank/DDBJ whole genome shotgun (WGS) entry which is preliminary data.</text>
</comment>
<sequence length="63" mass="7552">MKIKKSIEKSKLFLHAEIPLFSYFAKATAPWYFRKAMVFFYFCYFFHAGAVCIDQPFFIFSMT</sequence>
<dbReference type="HOGENOM" id="CLU_2878602_0_0_9"/>
<evidence type="ECO:0000313" key="3">
    <source>
        <dbReference type="Proteomes" id="UP000004736"/>
    </source>
</evidence>
<gene>
    <name evidence="2" type="ORF">GCWU000321_01909</name>
</gene>
<evidence type="ECO:0000256" key="1">
    <source>
        <dbReference type="SAM" id="Phobius"/>
    </source>
</evidence>
<accession>C9LQS7</accession>
<keyword evidence="1" id="KW-0812">Transmembrane</keyword>
<name>C9LQS7_9FIRM</name>
<dbReference type="AlphaFoldDB" id="C9LQS7"/>
<evidence type="ECO:0000313" key="2">
    <source>
        <dbReference type="EMBL" id="EEW97913.1"/>
    </source>
</evidence>
<feature type="transmembrane region" description="Helical" evidence="1">
    <location>
        <begin position="39"/>
        <end position="60"/>
    </location>
</feature>